<evidence type="ECO:0000313" key="3">
    <source>
        <dbReference type="Proteomes" id="UP000199271"/>
    </source>
</evidence>
<keyword evidence="2" id="KW-0238">DNA-binding</keyword>
<evidence type="ECO:0000313" key="2">
    <source>
        <dbReference type="EMBL" id="MBZ5961564.1"/>
    </source>
</evidence>
<dbReference type="Proteomes" id="UP000752647">
    <property type="component" value="Unassembled WGS sequence"/>
</dbReference>
<dbReference type="SUPFAM" id="SSF142906">
    <property type="entry name" value="YjbR-like"/>
    <property type="match status" value="1"/>
</dbReference>
<comment type="caution">
    <text evidence="2">The sequence shown here is derived from an EMBL/GenBank/DDBJ whole genome shotgun (WGS) entry which is preliminary data.</text>
</comment>
<dbReference type="InterPro" id="IPR007351">
    <property type="entry name" value="YjbR"/>
</dbReference>
<reference evidence="2" key="2">
    <citation type="submission" date="2021-05" db="EMBL/GenBank/DDBJ databases">
        <title>Pangenome of Leuconostoc gelidum warrants species status for Leuconostoc gelidum subsp. gasicomitatum.</title>
        <authorList>
            <person name="Johansson P."/>
            <person name="Sade E."/>
            <person name="Hultman J."/>
            <person name="Auvinen P."/>
            <person name="Bjorkroth J."/>
        </authorList>
    </citation>
    <scope>NUCLEOTIDE SEQUENCE</scope>
    <source>
        <strain evidence="2">A.21.4</strain>
    </source>
</reference>
<protein>
    <submittedName>
        <fullName evidence="2">MmcQ/YjbR family DNA-binding protein</fullName>
    </submittedName>
</protein>
<dbReference type="PANTHER" id="PTHR35145">
    <property type="entry name" value="CYTOPLASMIC PROTEIN-RELATED"/>
    <property type="match status" value="1"/>
</dbReference>
<reference evidence="1 3" key="1">
    <citation type="submission" date="2015-12" db="EMBL/GenBank/DDBJ databases">
        <authorList>
            <person name="Andreevskaya M."/>
        </authorList>
    </citation>
    <scope>NUCLEOTIDE SEQUENCE [LARGE SCALE GENOMIC DNA]</scope>
    <source>
        <strain evidence="1 3">C122c</strain>
    </source>
</reference>
<dbReference type="EMBL" id="JAHBFI010000001">
    <property type="protein sequence ID" value="MBZ5961564.1"/>
    <property type="molecule type" value="Genomic_DNA"/>
</dbReference>
<proteinExistence type="predicted"/>
<dbReference type="PANTHER" id="PTHR35145:SF1">
    <property type="entry name" value="CYTOPLASMIC PROTEIN"/>
    <property type="match status" value="1"/>
</dbReference>
<dbReference type="InterPro" id="IPR038056">
    <property type="entry name" value="YjbR-like_sf"/>
</dbReference>
<dbReference type="AlphaFoldDB" id="A0A9Q3SVG0"/>
<name>A0A9Q3SVG0_9LACO</name>
<keyword evidence="3" id="KW-1185">Reference proteome</keyword>
<sequence length="128" mass="14732">MINQTVTKRIKHFQDFGNSLPHAKAYFRDDWKIIYFDLSGKMFGLLSPTASETSIITLKGDPESNVALREIYSDITAGYYANKKHWNTIKLSTSELSDQEIEKMITHSYKLVYENLPLYVRKAFAASD</sequence>
<dbReference type="Proteomes" id="UP000199271">
    <property type="component" value="Unassembled WGS sequence"/>
</dbReference>
<dbReference type="InterPro" id="IPR058532">
    <property type="entry name" value="YjbR/MT2646/Rv2570-like"/>
</dbReference>
<dbReference type="Gene3D" id="3.90.1150.30">
    <property type="match status" value="1"/>
</dbReference>
<dbReference type="RefSeq" id="WP_089997743.1">
    <property type="nucleotide sequence ID" value="NZ_CBCPIF010000001.1"/>
</dbReference>
<accession>A0A9Q3SVG0</accession>
<gene>
    <name evidence="1" type="ORF">C122C_1631</name>
    <name evidence="2" type="ORF">KIJ12_00010</name>
</gene>
<organism evidence="2 4">
    <name type="scientific">Leuconostoc gasicomitatum</name>
    <dbReference type="NCBI Taxonomy" id="115778"/>
    <lineage>
        <taxon>Bacteria</taxon>
        <taxon>Bacillati</taxon>
        <taxon>Bacillota</taxon>
        <taxon>Bacilli</taxon>
        <taxon>Lactobacillales</taxon>
        <taxon>Lactobacillaceae</taxon>
        <taxon>Leuconostoc</taxon>
        <taxon>Leuconostoc gelidum group</taxon>
    </lineage>
</organism>
<evidence type="ECO:0000313" key="1">
    <source>
        <dbReference type="EMBL" id="CUW17463.1"/>
    </source>
</evidence>
<dbReference type="GO" id="GO:0003677">
    <property type="term" value="F:DNA binding"/>
    <property type="evidence" value="ECO:0007669"/>
    <property type="project" value="UniProtKB-KW"/>
</dbReference>
<evidence type="ECO:0000313" key="4">
    <source>
        <dbReference type="Proteomes" id="UP000752647"/>
    </source>
</evidence>
<dbReference type="EMBL" id="FBSY01000017">
    <property type="protein sequence ID" value="CUW17463.1"/>
    <property type="molecule type" value="Genomic_DNA"/>
</dbReference>
<dbReference type="Pfam" id="PF04237">
    <property type="entry name" value="YjbR"/>
    <property type="match status" value="1"/>
</dbReference>